<dbReference type="PROSITE" id="PS50076">
    <property type="entry name" value="DNAJ_2"/>
    <property type="match status" value="1"/>
</dbReference>
<feature type="domain" description="J" evidence="2">
    <location>
        <begin position="40"/>
        <end position="110"/>
    </location>
</feature>
<evidence type="ECO:0000313" key="4">
    <source>
        <dbReference type="Proteomes" id="UP000094801"/>
    </source>
</evidence>
<dbReference type="Proteomes" id="UP000094801">
    <property type="component" value="Unassembled WGS sequence"/>
</dbReference>
<dbReference type="AlphaFoldDB" id="A0A1E4T2Q5"/>
<dbReference type="InterPro" id="IPR001623">
    <property type="entry name" value="DnaJ_domain"/>
</dbReference>
<accession>A0A1E4T2Q5</accession>
<organism evidence="3 4">
    <name type="scientific">[Candida] arabinofermentans NRRL YB-2248</name>
    <dbReference type="NCBI Taxonomy" id="983967"/>
    <lineage>
        <taxon>Eukaryota</taxon>
        <taxon>Fungi</taxon>
        <taxon>Dikarya</taxon>
        <taxon>Ascomycota</taxon>
        <taxon>Saccharomycotina</taxon>
        <taxon>Pichiomycetes</taxon>
        <taxon>Pichiales</taxon>
        <taxon>Pichiaceae</taxon>
        <taxon>Ogataea</taxon>
        <taxon>Ogataea/Candida clade</taxon>
    </lineage>
</organism>
<protein>
    <recommendedName>
        <fullName evidence="2">J domain-containing protein</fullName>
    </recommendedName>
</protein>
<dbReference type="EMBL" id="KV453851">
    <property type="protein sequence ID" value="ODV86035.1"/>
    <property type="molecule type" value="Genomic_DNA"/>
</dbReference>
<dbReference type="PANTHER" id="PTHR46620:SF1">
    <property type="entry name" value="J DOMAIN-CONTAINING PROTEIN SPF31"/>
    <property type="match status" value="1"/>
</dbReference>
<keyword evidence="4" id="KW-1185">Reference proteome</keyword>
<evidence type="ECO:0000313" key="3">
    <source>
        <dbReference type="EMBL" id="ODV86035.1"/>
    </source>
</evidence>
<dbReference type="SUPFAM" id="SSF46565">
    <property type="entry name" value="Chaperone J-domain"/>
    <property type="match status" value="1"/>
</dbReference>
<dbReference type="SMART" id="SM00271">
    <property type="entry name" value="DnaJ"/>
    <property type="match status" value="1"/>
</dbReference>
<gene>
    <name evidence="3" type="ORF">CANARDRAFT_28084</name>
</gene>
<sequence length="223" mass="26649">MDESQTTYDDQELDSTLKGQELELIKDKEIERILSTFKLDYYSILDVQPGISVKDITKLYRKKSLLIHPDKSTNPKASDAFDLLKKASKILTSSDDENDLKEKSKLDEIWSDSRRLLIKENNWSNDDERLKSSNFLKIWRLKVKELLVEEEFLKRLELKKSQELESKKRLNEELELNQHQQEKLARDKWETNRDERVNHWRDFNKKLDNKKTKKRKLASKVLI</sequence>
<evidence type="ECO:0000259" key="2">
    <source>
        <dbReference type="PROSITE" id="PS50076"/>
    </source>
</evidence>
<keyword evidence="1" id="KW-0175">Coiled coil</keyword>
<feature type="coiled-coil region" evidence="1">
    <location>
        <begin position="153"/>
        <end position="187"/>
    </location>
</feature>
<dbReference type="Gene3D" id="1.10.287.110">
    <property type="entry name" value="DnaJ domain"/>
    <property type="match status" value="1"/>
</dbReference>
<dbReference type="PRINTS" id="PR00625">
    <property type="entry name" value="JDOMAIN"/>
</dbReference>
<reference evidence="4" key="1">
    <citation type="submission" date="2016-04" db="EMBL/GenBank/DDBJ databases">
        <title>Comparative genomics of biotechnologically important yeasts.</title>
        <authorList>
            <consortium name="DOE Joint Genome Institute"/>
            <person name="Riley R."/>
            <person name="Haridas S."/>
            <person name="Wolfe K.H."/>
            <person name="Lopes M.R."/>
            <person name="Hittinger C.T."/>
            <person name="Goker M."/>
            <person name="Salamov A."/>
            <person name="Wisecaver J."/>
            <person name="Long T.M."/>
            <person name="Aerts A.L."/>
            <person name="Barry K."/>
            <person name="Choi C."/>
            <person name="Clum A."/>
            <person name="Coughlan A.Y."/>
            <person name="Deshpande S."/>
            <person name="Douglass A.P."/>
            <person name="Hanson S.J."/>
            <person name="Klenk H.-P."/>
            <person name="Labutti K."/>
            <person name="Lapidus A."/>
            <person name="Lindquist E."/>
            <person name="Lipzen A."/>
            <person name="Meier-Kolthoff J.P."/>
            <person name="Ohm R.A."/>
            <person name="Otillar R.P."/>
            <person name="Pangilinan J."/>
            <person name="Peng Y."/>
            <person name="Rokas A."/>
            <person name="Rosa C.A."/>
            <person name="Scheuner C."/>
            <person name="Sibirny A.A."/>
            <person name="Slot J.C."/>
            <person name="Stielow J.B."/>
            <person name="Sun H."/>
            <person name="Kurtzman C.P."/>
            <person name="Blackwell M."/>
            <person name="Grigoriev I.V."/>
            <person name="Jeffries T.W."/>
        </authorList>
    </citation>
    <scope>NUCLEOTIDE SEQUENCE [LARGE SCALE GENOMIC DNA]</scope>
    <source>
        <strain evidence="4">NRRL YB-2248</strain>
    </source>
</reference>
<dbReference type="STRING" id="983967.A0A1E4T2Q5"/>
<dbReference type="Pfam" id="PF00226">
    <property type="entry name" value="DnaJ"/>
    <property type="match status" value="1"/>
</dbReference>
<name>A0A1E4T2Q5_9ASCO</name>
<dbReference type="CDD" id="cd06257">
    <property type="entry name" value="DnaJ"/>
    <property type="match status" value="1"/>
</dbReference>
<dbReference type="InterPro" id="IPR036869">
    <property type="entry name" value="J_dom_sf"/>
</dbReference>
<proteinExistence type="predicted"/>
<evidence type="ECO:0000256" key="1">
    <source>
        <dbReference type="SAM" id="Coils"/>
    </source>
</evidence>
<dbReference type="PANTHER" id="PTHR46620">
    <property type="entry name" value="J DOMAIN-CONTAINING PROTEIN SPF31"/>
    <property type="match status" value="1"/>
</dbReference>
<dbReference type="OrthoDB" id="342454at2759"/>